<name>A0ACC2EKV4_DIPCM</name>
<accession>A0ACC2EKV4</accession>
<comment type="caution">
    <text evidence="1">The sequence shown here is derived from an EMBL/GenBank/DDBJ whole genome shotgun (WGS) entry which is preliminary data.</text>
</comment>
<evidence type="ECO:0000313" key="1">
    <source>
        <dbReference type="EMBL" id="KAJ7567144.1"/>
    </source>
</evidence>
<gene>
    <name evidence="1" type="ORF">O6H91_02G133400</name>
</gene>
<keyword evidence="2" id="KW-1185">Reference proteome</keyword>
<reference evidence="2" key="1">
    <citation type="journal article" date="2024" name="Proc. Natl. Acad. Sci. U.S.A.">
        <title>Extraordinary preservation of gene collinearity over three hundred million years revealed in homosporous lycophytes.</title>
        <authorList>
            <person name="Li C."/>
            <person name="Wickell D."/>
            <person name="Kuo L.Y."/>
            <person name="Chen X."/>
            <person name="Nie B."/>
            <person name="Liao X."/>
            <person name="Peng D."/>
            <person name="Ji J."/>
            <person name="Jenkins J."/>
            <person name="Williams M."/>
            <person name="Shu S."/>
            <person name="Plott C."/>
            <person name="Barry K."/>
            <person name="Rajasekar S."/>
            <person name="Grimwood J."/>
            <person name="Han X."/>
            <person name="Sun S."/>
            <person name="Hou Z."/>
            <person name="He W."/>
            <person name="Dai G."/>
            <person name="Sun C."/>
            <person name="Schmutz J."/>
            <person name="Leebens-Mack J.H."/>
            <person name="Li F.W."/>
            <person name="Wang L."/>
        </authorList>
    </citation>
    <scope>NUCLEOTIDE SEQUENCE [LARGE SCALE GENOMIC DNA]</scope>
    <source>
        <strain evidence="2">cv. PW_Plant_1</strain>
    </source>
</reference>
<dbReference type="EMBL" id="CM055093">
    <property type="protein sequence ID" value="KAJ7567144.1"/>
    <property type="molecule type" value="Genomic_DNA"/>
</dbReference>
<organism evidence="1 2">
    <name type="scientific">Diphasiastrum complanatum</name>
    <name type="common">Issler's clubmoss</name>
    <name type="synonym">Lycopodium complanatum</name>
    <dbReference type="NCBI Taxonomy" id="34168"/>
    <lineage>
        <taxon>Eukaryota</taxon>
        <taxon>Viridiplantae</taxon>
        <taxon>Streptophyta</taxon>
        <taxon>Embryophyta</taxon>
        <taxon>Tracheophyta</taxon>
        <taxon>Lycopodiopsida</taxon>
        <taxon>Lycopodiales</taxon>
        <taxon>Lycopodiaceae</taxon>
        <taxon>Lycopodioideae</taxon>
        <taxon>Diphasiastrum</taxon>
    </lineage>
</organism>
<dbReference type="Proteomes" id="UP001162992">
    <property type="component" value="Chromosome 2"/>
</dbReference>
<proteinExistence type="predicted"/>
<sequence length="222" mass="24025">MHAVAGQAIRFTVLYVSFGSIFKGLVAQIQELALGLEASNQSFLWVLHSPPVSQSSEPTGSNSLPEGFQSRVAGGGLIVSSWAPQQLILSHPSTGGFMTHCDWNSTLESISMGVPTIAVPQFGDQRTNCRLMVDLLKMGVEAVRGVRGADGILDRKEVERVARCMMASKEGMAMRKRAKELGDLAYRAVASSASSETNLQAFIRHLQSSPATWSWQATHFSD</sequence>
<evidence type="ECO:0000313" key="2">
    <source>
        <dbReference type="Proteomes" id="UP001162992"/>
    </source>
</evidence>
<protein>
    <submittedName>
        <fullName evidence="1">Uncharacterized protein</fullName>
    </submittedName>
</protein>